<feature type="domain" description="Cupin type-2" evidence="1">
    <location>
        <begin position="42"/>
        <end position="97"/>
    </location>
</feature>
<dbReference type="InterPro" id="IPR014710">
    <property type="entry name" value="RmlC-like_jellyroll"/>
</dbReference>
<evidence type="ECO:0000313" key="2">
    <source>
        <dbReference type="EMBL" id="SDJ14680.1"/>
    </source>
</evidence>
<dbReference type="InterPro" id="IPR013096">
    <property type="entry name" value="Cupin_2"/>
</dbReference>
<dbReference type="Pfam" id="PF07883">
    <property type="entry name" value="Cupin_2"/>
    <property type="match status" value="1"/>
</dbReference>
<dbReference type="RefSeq" id="WP_090399455.1">
    <property type="nucleotide sequence ID" value="NZ_FNEN01000017.1"/>
</dbReference>
<dbReference type="Proteomes" id="UP000198853">
    <property type="component" value="Unassembled WGS sequence"/>
</dbReference>
<protein>
    <submittedName>
        <fullName evidence="2">Cupin domain-containing protein</fullName>
    </submittedName>
</protein>
<gene>
    <name evidence="2" type="ORF">SAMN04488123_1178</name>
</gene>
<dbReference type="SUPFAM" id="SSF51182">
    <property type="entry name" value="RmlC-like cupins"/>
    <property type="match status" value="1"/>
</dbReference>
<reference evidence="2 3" key="1">
    <citation type="submission" date="2016-10" db="EMBL/GenBank/DDBJ databases">
        <authorList>
            <person name="de Groot N.N."/>
        </authorList>
    </citation>
    <scope>NUCLEOTIDE SEQUENCE [LARGE SCALE GENOMIC DNA]</scope>
    <source>
        <strain evidence="2 3">DSM 21771</strain>
    </source>
</reference>
<sequence>MHDQLESINLEDLLRNKKPRENFNIIKLDEGKYAVRVAKIHGRFPWHSHPHGDEGWLVWDGHMSITTEGGDIELKKGDFTVIPNGLLHSPIAHIDNTIVVIFNLTQLGMNLMNKDVDLGGFELPTESQS</sequence>
<dbReference type="EMBL" id="FNEN01000017">
    <property type="protein sequence ID" value="SDJ14680.1"/>
    <property type="molecule type" value="Genomic_DNA"/>
</dbReference>
<evidence type="ECO:0000313" key="3">
    <source>
        <dbReference type="Proteomes" id="UP000198853"/>
    </source>
</evidence>
<dbReference type="Gene3D" id="2.60.120.10">
    <property type="entry name" value="Jelly Rolls"/>
    <property type="match status" value="1"/>
</dbReference>
<organism evidence="2 3">
    <name type="scientific">Natribacillus halophilus</name>
    <dbReference type="NCBI Taxonomy" id="549003"/>
    <lineage>
        <taxon>Bacteria</taxon>
        <taxon>Bacillati</taxon>
        <taxon>Bacillota</taxon>
        <taxon>Bacilli</taxon>
        <taxon>Bacillales</taxon>
        <taxon>Bacillaceae</taxon>
        <taxon>Natribacillus</taxon>
    </lineage>
</organism>
<dbReference type="AlphaFoldDB" id="A0A1G8RE79"/>
<keyword evidence="3" id="KW-1185">Reference proteome</keyword>
<dbReference type="InterPro" id="IPR011051">
    <property type="entry name" value="RmlC_Cupin_sf"/>
</dbReference>
<evidence type="ECO:0000259" key="1">
    <source>
        <dbReference type="Pfam" id="PF07883"/>
    </source>
</evidence>
<accession>A0A1G8RE79</accession>
<name>A0A1G8RE79_9BACI</name>
<proteinExistence type="predicted"/>